<evidence type="ECO:0000313" key="2">
    <source>
        <dbReference type="Proteomes" id="UP000655287"/>
    </source>
</evidence>
<sequence>MTGAASTPRDPARAGHPAVRRLRAAVEAVMESERRRRRAEAMMHSWRLSRADLDLAARALGAPPISDEEWIAVQDGRGRR</sequence>
<name>A0A919R2Q4_9ACTN</name>
<comment type="caution">
    <text evidence="1">The sequence shown here is derived from an EMBL/GenBank/DDBJ whole genome shotgun (WGS) entry which is preliminary data.</text>
</comment>
<accession>A0A919R2Q4</accession>
<dbReference type="Proteomes" id="UP000655287">
    <property type="component" value="Unassembled WGS sequence"/>
</dbReference>
<dbReference type="RefSeq" id="WP_203986915.1">
    <property type="nucleotide sequence ID" value="NZ_BOOU01000051.1"/>
</dbReference>
<dbReference type="AlphaFoldDB" id="A0A919R2Q4"/>
<evidence type="ECO:0000313" key="1">
    <source>
        <dbReference type="EMBL" id="GII78587.1"/>
    </source>
</evidence>
<dbReference type="EMBL" id="BOOU01000051">
    <property type="protein sequence ID" value="GII78587.1"/>
    <property type="molecule type" value="Genomic_DNA"/>
</dbReference>
<organism evidence="1 2">
    <name type="scientific">Sphaerisporangium rufum</name>
    <dbReference type="NCBI Taxonomy" id="1381558"/>
    <lineage>
        <taxon>Bacteria</taxon>
        <taxon>Bacillati</taxon>
        <taxon>Actinomycetota</taxon>
        <taxon>Actinomycetes</taxon>
        <taxon>Streptosporangiales</taxon>
        <taxon>Streptosporangiaceae</taxon>
        <taxon>Sphaerisporangium</taxon>
    </lineage>
</organism>
<gene>
    <name evidence="1" type="ORF">Sru01_35690</name>
</gene>
<keyword evidence="2" id="KW-1185">Reference proteome</keyword>
<protein>
    <submittedName>
        <fullName evidence="1">Uncharacterized protein</fullName>
    </submittedName>
</protein>
<reference evidence="1" key="1">
    <citation type="submission" date="2021-01" db="EMBL/GenBank/DDBJ databases">
        <title>Whole genome shotgun sequence of Sphaerisporangium rufum NBRC 109079.</title>
        <authorList>
            <person name="Komaki H."/>
            <person name="Tamura T."/>
        </authorList>
    </citation>
    <scope>NUCLEOTIDE SEQUENCE</scope>
    <source>
        <strain evidence="1">NBRC 109079</strain>
    </source>
</reference>
<proteinExistence type="predicted"/>